<dbReference type="SUPFAM" id="SSF50447">
    <property type="entry name" value="Translation proteins"/>
    <property type="match status" value="1"/>
</dbReference>
<dbReference type="EMBL" id="JASOPA010000108">
    <property type="protein sequence ID" value="MDK7243616.1"/>
    <property type="molecule type" value="Genomic_DNA"/>
</dbReference>
<dbReference type="InterPro" id="IPR009000">
    <property type="entry name" value="Transl_B-barrel_sf"/>
</dbReference>
<dbReference type="PANTHER" id="PTHR43381:SF5">
    <property type="entry name" value="TR-TYPE G DOMAIN-CONTAINING PROTEIN"/>
    <property type="match status" value="1"/>
</dbReference>
<dbReference type="GO" id="GO:0005829">
    <property type="term" value="C:cytosol"/>
    <property type="evidence" value="ECO:0007669"/>
    <property type="project" value="TreeGrafter"/>
</dbReference>
<dbReference type="Proteomes" id="UP001236303">
    <property type="component" value="Unassembled WGS sequence"/>
</dbReference>
<dbReference type="InterPro" id="IPR015760">
    <property type="entry name" value="TIF_IF2"/>
</dbReference>
<dbReference type="GO" id="GO:0005525">
    <property type="term" value="F:GTP binding"/>
    <property type="evidence" value="ECO:0007669"/>
    <property type="project" value="UniProtKB-KW"/>
</dbReference>
<protein>
    <recommendedName>
        <fullName evidence="3">Elongation factor G-like domain-containing protein</fullName>
    </recommendedName>
</protein>
<dbReference type="AlphaFoldDB" id="A0AAW6YDM6"/>
<evidence type="ECO:0000313" key="5">
    <source>
        <dbReference type="Proteomes" id="UP001236303"/>
    </source>
</evidence>
<dbReference type="PANTHER" id="PTHR43381">
    <property type="entry name" value="TRANSLATION INITIATION FACTOR IF-2-RELATED"/>
    <property type="match status" value="1"/>
</dbReference>
<evidence type="ECO:0000313" key="4">
    <source>
        <dbReference type="EMBL" id="MDK7243616.1"/>
    </source>
</evidence>
<keyword evidence="2" id="KW-0342">GTP-binding</keyword>
<dbReference type="InterPro" id="IPR053905">
    <property type="entry name" value="EF-G-like_DII"/>
</dbReference>
<keyword evidence="1" id="KW-0547">Nucleotide-binding</keyword>
<feature type="non-terminal residue" evidence="4">
    <location>
        <position position="90"/>
    </location>
</feature>
<dbReference type="GO" id="GO:0003743">
    <property type="term" value="F:translation initiation factor activity"/>
    <property type="evidence" value="ECO:0007669"/>
    <property type="project" value="TreeGrafter"/>
</dbReference>
<comment type="caution">
    <text evidence="4">The sequence shown here is derived from an EMBL/GenBank/DDBJ whole genome shotgun (WGS) entry which is preliminary data.</text>
</comment>
<reference evidence="4" key="1">
    <citation type="submission" date="2023-05" db="EMBL/GenBank/DDBJ databases">
        <title>Cataloging the Phylogenetic Diversity of Human Bladder Bacteria.</title>
        <authorList>
            <person name="Du J."/>
        </authorList>
    </citation>
    <scope>NUCLEOTIDE SEQUENCE</scope>
    <source>
        <strain evidence="4">UMB1050</strain>
    </source>
</reference>
<feature type="non-terminal residue" evidence="4">
    <location>
        <position position="1"/>
    </location>
</feature>
<evidence type="ECO:0000259" key="3">
    <source>
        <dbReference type="Pfam" id="PF22042"/>
    </source>
</evidence>
<gene>
    <name evidence="4" type="ORF">QP451_11460</name>
</gene>
<evidence type="ECO:0000256" key="1">
    <source>
        <dbReference type="ARBA" id="ARBA00022741"/>
    </source>
</evidence>
<evidence type="ECO:0000256" key="2">
    <source>
        <dbReference type="ARBA" id="ARBA00023134"/>
    </source>
</evidence>
<proteinExistence type="predicted"/>
<name>A0AAW6YDM6_NEISU</name>
<organism evidence="4 5">
    <name type="scientific">Neisseria subflava</name>
    <dbReference type="NCBI Taxonomy" id="28449"/>
    <lineage>
        <taxon>Bacteria</taxon>
        <taxon>Pseudomonadati</taxon>
        <taxon>Pseudomonadota</taxon>
        <taxon>Betaproteobacteria</taxon>
        <taxon>Neisseriales</taxon>
        <taxon>Neisseriaceae</taxon>
        <taxon>Neisseria</taxon>
    </lineage>
</organism>
<dbReference type="Gene3D" id="2.40.30.10">
    <property type="entry name" value="Translation factors"/>
    <property type="match status" value="1"/>
</dbReference>
<dbReference type="Pfam" id="PF22042">
    <property type="entry name" value="EF-G_D2"/>
    <property type="match status" value="1"/>
</dbReference>
<sequence>KIRGQLTEYGLVPEEYGGDTMFVDVSARSNINIDKLLEAILLTADAALELRANPHKAARGVAIEANLDKGRGAVVTVLVQTGTLRVGDTM</sequence>
<accession>A0AAW6YDM6</accession>
<feature type="domain" description="Elongation factor G-like" evidence="3">
    <location>
        <begin position="58"/>
        <end position="89"/>
    </location>
</feature>